<keyword evidence="3 4" id="KW-0012">Acyltransferase</keyword>
<keyword evidence="2 4" id="KW-0808">Transferase</keyword>
<organism evidence="6 7">
    <name type="scientific">Leeuwenhoekiella nanhaiensis</name>
    <dbReference type="NCBI Taxonomy" id="1655491"/>
    <lineage>
        <taxon>Bacteria</taxon>
        <taxon>Pseudomonadati</taxon>
        <taxon>Bacteroidota</taxon>
        <taxon>Flavobacteriia</taxon>
        <taxon>Flavobacteriales</taxon>
        <taxon>Flavobacteriaceae</taxon>
        <taxon>Leeuwenhoekiella</taxon>
    </lineage>
</organism>
<comment type="caution">
    <text evidence="6">The sequence shown here is derived from an EMBL/GenBank/DDBJ whole genome shotgun (WGS) entry which is preliminary data.</text>
</comment>
<name>A0A2G1VPF5_9FLAO</name>
<keyword evidence="5" id="KW-0812">Transmembrane</keyword>
<dbReference type="InterPro" id="IPR011004">
    <property type="entry name" value="Trimer_LpxA-like_sf"/>
</dbReference>
<accession>A0A2G1VPF5</accession>
<keyword evidence="7" id="KW-1185">Reference proteome</keyword>
<dbReference type="Gene3D" id="2.160.10.10">
    <property type="entry name" value="Hexapeptide repeat proteins"/>
    <property type="match status" value="1"/>
</dbReference>
<evidence type="ECO:0000256" key="4">
    <source>
        <dbReference type="PIRNR" id="PIRNR000441"/>
    </source>
</evidence>
<protein>
    <recommendedName>
        <fullName evidence="4">Serine acetyltransferase</fullName>
        <ecNumber evidence="4">2.3.1.30</ecNumber>
    </recommendedName>
</protein>
<dbReference type="InterPro" id="IPR045304">
    <property type="entry name" value="LbH_SAT"/>
</dbReference>
<evidence type="ECO:0000256" key="2">
    <source>
        <dbReference type="ARBA" id="ARBA00022679"/>
    </source>
</evidence>
<feature type="transmembrane region" description="Helical" evidence="5">
    <location>
        <begin position="12"/>
        <end position="30"/>
    </location>
</feature>
<dbReference type="PIRSF" id="PIRSF000441">
    <property type="entry name" value="CysE"/>
    <property type="match status" value="1"/>
</dbReference>
<dbReference type="Proteomes" id="UP000229433">
    <property type="component" value="Unassembled WGS sequence"/>
</dbReference>
<comment type="catalytic activity">
    <reaction evidence="4">
        <text>L-serine + acetyl-CoA = O-acetyl-L-serine + CoA</text>
        <dbReference type="Rhea" id="RHEA:24560"/>
        <dbReference type="ChEBI" id="CHEBI:33384"/>
        <dbReference type="ChEBI" id="CHEBI:57287"/>
        <dbReference type="ChEBI" id="CHEBI:57288"/>
        <dbReference type="ChEBI" id="CHEBI:58340"/>
        <dbReference type="EC" id="2.3.1.30"/>
    </reaction>
</comment>
<dbReference type="GO" id="GO:0005737">
    <property type="term" value="C:cytoplasm"/>
    <property type="evidence" value="ECO:0007669"/>
    <property type="project" value="InterPro"/>
</dbReference>
<dbReference type="Pfam" id="PF00132">
    <property type="entry name" value="Hexapep"/>
    <property type="match status" value="1"/>
</dbReference>
<evidence type="ECO:0000256" key="1">
    <source>
        <dbReference type="ARBA" id="ARBA00007274"/>
    </source>
</evidence>
<evidence type="ECO:0000256" key="5">
    <source>
        <dbReference type="SAM" id="Phobius"/>
    </source>
</evidence>
<gene>
    <name evidence="6" type="ORF">CJ305_14120</name>
</gene>
<dbReference type="EC" id="2.3.1.30" evidence="4"/>
<dbReference type="InterPro" id="IPR005881">
    <property type="entry name" value="Ser_O-AcTrfase"/>
</dbReference>
<dbReference type="GO" id="GO:0006535">
    <property type="term" value="P:cysteine biosynthetic process from serine"/>
    <property type="evidence" value="ECO:0007669"/>
    <property type="project" value="InterPro"/>
</dbReference>
<dbReference type="PANTHER" id="PTHR42811">
    <property type="entry name" value="SERINE ACETYLTRANSFERASE"/>
    <property type="match status" value="1"/>
</dbReference>
<dbReference type="InterPro" id="IPR001451">
    <property type="entry name" value="Hexapep"/>
</dbReference>
<comment type="similarity">
    <text evidence="1 4">Belongs to the transferase hexapeptide repeat family.</text>
</comment>
<dbReference type="SUPFAM" id="SSF51161">
    <property type="entry name" value="Trimeric LpxA-like enzymes"/>
    <property type="match status" value="1"/>
</dbReference>
<evidence type="ECO:0000256" key="3">
    <source>
        <dbReference type="ARBA" id="ARBA00023315"/>
    </source>
</evidence>
<evidence type="ECO:0000313" key="7">
    <source>
        <dbReference type="Proteomes" id="UP000229433"/>
    </source>
</evidence>
<dbReference type="RefSeq" id="WP_099646933.1">
    <property type="nucleotide sequence ID" value="NZ_KZ319294.1"/>
</dbReference>
<evidence type="ECO:0000313" key="6">
    <source>
        <dbReference type="EMBL" id="PHQ28641.1"/>
    </source>
</evidence>
<keyword evidence="5" id="KW-0472">Membrane</keyword>
<keyword evidence="5" id="KW-1133">Transmembrane helix</keyword>
<dbReference type="AlphaFoldDB" id="A0A2G1VPF5"/>
<sequence>MIRSDYRKYKRYGGNFIGIVFLTQAFWAIIQFRVASFVYNEVKIFGVRHLLLGICLIWQKLIEVTTGISLPASVIIGRSFYIGHFGNIFIHPNCCIGNNCNISQGVTIGISGRGVERGVPTLGDNVYVGCNSTIVGKIVIGDNCVIGANSLVNRSVLENQTVLGVPAQVVSSKNSSEYI</sequence>
<reference evidence="6 7" key="1">
    <citation type="submission" date="2017-08" db="EMBL/GenBank/DDBJ databases">
        <title>The whole genome shortgun sequences of strain Leeuwenhoekiella nanhaiensis G18 from the South China Sea.</title>
        <authorList>
            <person name="Liu Q."/>
        </authorList>
    </citation>
    <scope>NUCLEOTIDE SEQUENCE [LARGE SCALE GENOMIC DNA]</scope>
    <source>
        <strain evidence="6 7">G18</strain>
    </source>
</reference>
<dbReference type="CDD" id="cd03354">
    <property type="entry name" value="LbH_SAT"/>
    <property type="match status" value="1"/>
</dbReference>
<dbReference type="OrthoDB" id="9814490at2"/>
<proteinExistence type="inferred from homology"/>
<dbReference type="EMBL" id="NQXA01000012">
    <property type="protein sequence ID" value="PHQ28641.1"/>
    <property type="molecule type" value="Genomic_DNA"/>
</dbReference>
<dbReference type="GO" id="GO:0009001">
    <property type="term" value="F:serine O-acetyltransferase activity"/>
    <property type="evidence" value="ECO:0007669"/>
    <property type="project" value="UniProtKB-EC"/>
</dbReference>